<dbReference type="PROSITE" id="PS50082">
    <property type="entry name" value="WD_REPEATS_2"/>
    <property type="match status" value="6"/>
</dbReference>
<dbReference type="SMART" id="SM00320">
    <property type="entry name" value="WD40"/>
    <property type="match status" value="6"/>
</dbReference>
<dbReference type="CDD" id="cd00200">
    <property type="entry name" value="WD40"/>
    <property type="match status" value="1"/>
</dbReference>
<protein>
    <submittedName>
        <fullName evidence="4">F-box and wd40 domain protein</fullName>
    </submittedName>
</protein>
<dbReference type="AlphaFoldDB" id="X6N5D8"/>
<dbReference type="InterPro" id="IPR020472">
    <property type="entry name" value="WD40_PAC1"/>
</dbReference>
<dbReference type="PROSITE" id="PS50294">
    <property type="entry name" value="WD_REPEATS_REGION"/>
    <property type="match status" value="4"/>
</dbReference>
<dbReference type="Pfam" id="PF00400">
    <property type="entry name" value="WD40"/>
    <property type="match status" value="6"/>
</dbReference>
<feature type="repeat" description="WD" evidence="3">
    <location>
        <begin position="186"/>
        <end position="212"/>
    </location>
</feature>
<keyword evidence="1 3" id="KW-0853">WD repeat</keyword>
<feature type="non-terminal residue" evidence="4">
    <location>
        <position position="1"/>
    </location>
</feature>
<dbReference type="EMBL" id="ASPP01012075">
    <property type="protein sequence ID" value="ETO20949.1"/>
    <property type="molecule type" value="Genomic_DNA"/>
</dbReference>
<proteinExistence type="predicted"/>
<dbReference type="OrthoDB" id="8871910at2759"/>
<comment type="caution">
    <text evidence="4">The sequence shown here is derived from an EMBL/GenBank/DDBJ whole genome shotgun (WGS) entry which is preliminary data.</text>
</comment>
<accession>X6N5D8</accession>
<dbReference type="Gene3D" id="2.130.10.10">
    <property type="entry name" value="YVTN repeat-like/Quinoprotein amine dehydrogenase"/>
    <property type="match status" value="2"/>
</dbReference>
<dbReference type="PANTHER" id="PTHR19879">
    <property type="entry name" value="TRANSCRIPTION INITIATION FACTOR TFIID"/>
    <property type="match status" value="1"/>
</dbReference>
<feature type="repeat" description="WD" evidence="3">
    <location>
        <begin position="19"/>
        <end position="62"/>
    </location>
</feature>
<dbReference type="SUPFAM" id="SSF50978">
    <property type="entry name" value="WD40 repeat-like"/>
    <property type="match status" value="1"/>
</dbReference>
<keyword evidence="5" id="KW-1185">Reference proteome</keyword>
<dbReference type="PANTHER" id="PTHR19879:SF9">
    <property type="entry name" value="TRANSCRIPTION INITIATION FACTOR TFIID SUBUNIT 5"/>
    <property type="match status" value="1"/>
</dbReference>
<evidence type="ECO:0000313" key="4">
    <source>
        <dbReference type="EMBL" id="ETO20949.1"/>
    </source>
</evidence>
<dbReference type="PRINTS" id="PR00320">
    <property type="entry name" value="GPROTEINBRPT"/>
</dbReference>
<feature type="repeat" description="WD" evidence="3">
    <location>
        <begin position="129"/>
        <end position="154"/>
    </location>
</feature>
<keyword evidence="2" id="KW-0677">Repeat</keyword>
<feature type="repeat" description="WD" evidence="3">
    <location>
        <begin position="63"/>
        <end position="110"/>
    </location>
</feature>
<dbReference type="InterPro" id="IPR015943">
    <property type="entry name" value="WD40/YVTN_repeat-like_dom_sf"/>
</dbReference>
<name>X6N5D8_RETFI</name>
<feature type="repeat" description="WD" evidence="3">
    <location>
        <begin position="213"/>
        <end position="261"/>
    </location>
</feature>
<dbReference type="InterPro" id="IPR019775">
    <property type="entry name" value="WD40_repeat_CS"/>
</dbReference>
<dbReference type="InterPro" id="IPR001680">
    <property type="entry name" value="WD40_rpt"/>
</dbReference>
<evidence type="ECO:0000313" key="5">
    <source>
        <dbReference type="Proteomes" id="UP000023152"/>
    </source>
</evidence>
<reference evidence="4 5" key="1">
    <citation type="journal article" date="2013" name="Curr. Biol.">
        <title>The Genome of the Foraminiferan Reticulomyxa filosa.</title>
        <authorList>
            <person name="Glockner G."/>
            <person name="Hulsmann N."/>
            <person name="Schleicher M."/>
            <person name="Noegel A.A."/>
            <person name="Eichinger L."/>
            <person name="Gallinger C."/>
            <person name="Pawlowski J."/>
            <person name="Sierra R."/>
            <person name="Euteneuer U."/>
            <person name="Pillet L."/>
            <person name="Moustafa A."/>
            <person name="Platzer M."/>
            <person name="Groth M."/>
            <person name="Szafranski K."/>
            <person name="Schliwa M."/>
        </authorList>
    </citation>
    <scope>NUCLEOTIDE SEQUENCE [LARGE SCALE GENOMIC DNA]</scope>
</reference>
<evidence type="ECO:0000256" key="3">
    <source>
        <dbReference type="PROSITE-ProRule" id="PRU00221"/>
    </source>
</evidence>
<dbReference type="PROSITE" id="PS00678">
    <property type="entry name" value="WD_REPEATS_1"/>
    <property type="match status" value="6"/>
</dbReference>
<dbReference type="Proteomes" id="UP000023152">
    <property type="component" value="Unassembled WGS sequence"/>
</dbReference>
<dbReference type="InterPro" id="IPR036322">
    <property type="entry name" value="WD40_repeat_dom_sf"/>
</dbReference>
<evidence type="ECO:0000256" key="1">
    <source>
        <dbReference type="ARBA" id="ARBA00022574"/>
    </source>
</evidence>
<feature type="repeat" description="WD" evidence="3">
    <location>
        <begin position="262"/>
        <end position="313"/>
    </location>
</feature>
<gene>
    <name evidence="4" type="ORF">RFI_16254</name>
</gene>
<evidence type="ECO:0000256" key="2">
    <source>
        <dbReference type="ARBA" id="ARBA00022737"/>
    </source>
</evidence>
<sequence length="353" mass="40246">SITFILNTFRSSCKLLQSLIGHTSNVWNIDYLTFNNDQLLCSGSSDKTIRVWNIKDNKQIQSFNGHTSHVYCAKFSPYHYYNNHRNVICSSSYDTTIRFWDIKNNKQFEILNENISSVGGIELSSFNCGKYLVSGLWNKTIRLWDIETYKLLHIFDGHASRIWCIDISPLQSNSNKNNNICVIGGNGYTICSGSYDKTIRVWDIETAKQLIVFKGHGLIINSVKYGSNELGVNCGANTILSGSEDYSVRLWDIRSGQQIQSFNGHNDRVNAVEYSPFVVKNKKICINSNVICSGSSDKTIRFWDIRSNKKEICMIHENDEIYSIKFLQLKNNNSYYSVNMCYGLNNGSIHICG</sequence>
<organism evidence="4 5">
    <name type="scientific">Reticulomyxa filosa</name>
    <dbReference type="NCBI Taxonomy" id="46433"/>
    <lineage>
        <taxon>Eukaryota</taxon>
        <taxon>Sar</taxon>
        <taxon>Rhizaria</taxon>
        <taxon>Retaria</taxon>
        <taxon>Foraminifera</taxon>
        <taxon>Monothalamids</taxon>
        <taxon>Reticulomyxidae</taxon>
        <taxon>Reticulomyxa</taxon>
    </lineage>
</organism>